<sequence length="461" mass="52974">MNYLSVLLILTSILLSNQSDINLAFANNPKNISLTIYNQNIAMVSEERSADIQKTGNIKLMYSGIPTNIDTSSIVVSFTPKAKLFSQNYSFNTISYNSLLNYHLGKTIHYTEKSDSVEILEGTLISLSPILIREKNYGAIYKPYQLFFPDIPKDMAVKPSLFWNIQTTNHILDINLRYLTRGISWSSDYNINMIDNERLNINGWITIDNNSGATYNNANINVVAGDLNIANRDKISLMSYKKRSLKSMPNIKSESLLGYYLYKIPFKETIKDKEKKQILFIEKEGIKYNKYSINNEEFHFYNFGERELSFTQIIKFKNSINNRLGVPLPKGDVRVYKKDNSNQVHFVGSMNIKNTPKEESVEIAIGKHFDIVGKETIKEYRETSKERFVKYSINVKNRGNQNEIIKIKKSIPINRGTLIIKDSCANHCSKKSINAFTTMYTLSLEPNEEYNIDISYNNTNI</sequence>
<name>A0A1W1BIG8_9ZZZZ</name>
<organism evidence="1">
    <name type="scientific">hydrothermal vent metagenome</name>
    <dbReference type="NCBI Taxonomy" id="652676"/>
    <lineage>
        <taxon>unclassified sequences</taxon>
        <taxon>metagenomes</taxon>
        <taxon>ecological metagenomes</taxon>
    </lineage>
</organism>
<dbReference type="AlphaFoldDB" id="A0A1W1BIG8"/>
<dbReference type="EMBL" id="FPHG01000018">
    <property type="protein sequence ID" value="SFV53299.1"/>
    <property type="molecule type" value="Genomic_DNA"/>
</dbReference>
<gene>
    <name evidence="1" type="ORF">MNB_SV-9-867</name>
</gene>
<evidence type="ECO:0000313" key="1">
    <source>
        <dbReference type="EMBL" id="SFV53299.1"/>
    </source>
</evidence>
<reference evidence="1" key="1">
    <citation type="submission" date="2016-10" db="EMBL/GenBank/DDBJ databases">
        <authorList>
            <person name="de Groot N.N."/>
        </authorList>
    </citation>
    <scope>NUCLEOTIDE SEQUENCE</scope>
</reference>
<dbReference type="PANTHER" id="PTHR38075:SF1">
    <property type="entry name" value="DUF4139 DOMAIN-CONTAINING PROTEIN"/>
    <property type="match status" value="1"/>
</dbReference>
<protein>
    <recommendedName>
        <fullName evidence="2">DUF4139 domain-containing protein</fullName>
    </recommendedName>
</protein>
<evidence type="ECO:0008006" key="2">
    <source>
        <dbReference type="Google" id="ProtNLM"/>
    </source>
</evidence>
<proteinExistence type="predicted"/>
<dbReference type="PANTHER" id="PTHR38075">
    <property type="entry name" value="DUF4139 DOMAIN-CONTAINING PROTEIN"/>
    <property type="match status" value="1"/>
</dbReference>
<accession>A0A1W1BIG8</accession>